<gene>
    <name evidence="1" type="ORF">LEP1GSC050_4057</name>
</gene>
<comment type="caution">
    <text evidence="1">The sequence shown here is derived from an EMBL/GenBank/DDBJ whole genome shotgun (WGS) entry which is preliminary data.</text>
</comment>
<organism evidence="1 2">
    <name type="scientific">Leptospira broomii serovar Hurstbridge str. 5399</name>
    <dbReference type="NCBI Taxonomy" id="1049789"/>
    <lineage>
        <taxon>Bacteria</taxon>
        <taxon>Pseudomonadati</taxon>
        <taxon>Spirochaetota</taxon>
        <taxon>Spirochaetia</taxon>
        <taxon>Leptospirales</taxon>
        <taxon>Leptospiraceae</taxon>
        <taxon>Leptospira</taxon>
    </lineage>
</organism>
<proteinExistence type="predicted"/>
<dbReference type="EMBL" id="AHMO02000008">
    <property type="protein sequence ID" value="EQA45233.1"/>
    <property type="molecule type" value="Genomic_DNA"/>
</dbReference>
<sequence>MTPGNLPTGTEDQLSNFVVRLTFPFTRLYPLPKSTVKKEEIESEFAKFFKNNKRSIS</sequence>
<protein>
    <submittedName>
        <fullName evidence="1">Uncharacterized protein</fullName>
    </submittedName>
</protein>
<keyword evidence="2" id="KW-1185">Reference proteome</keyword>
<dbReference type="AlphaFoldDB" id="T0GIL2"/>
<accession>T0GIL2</accession>
<evidence type="ECO:0000313" key="1">
    <source>
        <dbReference type="EMBL" id="EQA45233.1"/>
    </source>
</evidence>
<name>T0GIL2_9LEPT</name>
<evidence type="ECO:0000313" key="2">
    <source>
        <dbReference type="Proteomes" id="UP000015454"/>
    </source>
</evidence>
<reference evidence="1" key="1">
    <citation type="submission" date="2013-05" db="EMBL/GenBank/DDBJ databases">
        <authorList>
            <person name="Harkins D.M."/>
            <person name="Durkin A.S."/>
            <person name="Brinkac L.M."/>
            <person name="Haft D.H."/>
            <person name="Selengut J.D."/>
            <person name="Sanka R."/>
            <person name="DePew J."/>
            <person name="Purushe J."/>
            <person name="Hartskeerl R.A."/>
            <person name="Ahmed A."/>
            <person name="van der Linden H."/>
            <person name="Goris M.G.A."/>
            <person name="Vinetz J.M."/>
            <person name="Sutton G.G."/>
            <person name="Nierman W.C."/>
            <person name="Fouts D.E."/>
        </authorList>
    </citation>
    <scope>NUCLEOTIDE SEQUENCE [LARGE SCALE GENOMIC DNA]</scope>
    <source>
        <strain evidence="1">5399</strain>
    </source>
</reference>
<dbReference type="Proteomes" id="UP000015454">
    <property type="component" value="Unassembled WGS sequence"/>
</dbReference>